<comment type="subcellular location">
    <subcellularLocation>
        <location evidence="1">Membrane</location>
        <topology evidence="1">Multi-pass membrane protein</topology>
    </subcellularLocation>
</comment>
<accession>A0AAV9HKA9</accession>
<proteinExistence type="inferred from homology"/>
<reference evidence="9" key="1">
    <citation type="journal article" date="2023" name="Mol. Phylogenet. Evol.">
        <title>Genome-scale phylogeny and comparative genomics of the fungal order Sordariales.</title>
        <authorList>
            <person name="Hensen N."/>
            <person name="Bonometti L."/>
            <person name="Westerberg I."/>
            <person name="Brannstrom I.O."/>
            <person name="Guillou S."/>
            <person name="Cros-Aarteil S."/>
            <person name="Calhoun S."/>
            <person name="Haridas S."/>
            <person name="Kuo A."/>
            <person name="Mondo S."/>
            <person name="Pangilinan J."/>
            <person name="Riley R."/>
            <person name="LaButti K."/>
            <person name="Andreopoulos B."/>
            <person name="Lipzen A."/>
            <person name="Chen C."/>
            <person name="Yan M."/>
            <person name="Daum C."/>
            <person name="Ng V."/>
            <person name="Clum A."/>
            <person name="Steindorff A."/>
            <person name="Ohm R.A."/>
            <person name="Martin F."/>
            <person name="Silar P."/>
            <person name="Natvig D.O."/>
            <person name="Lalanne C."/>
            <person name="Gautier V."/>
            <person name="Ament-Velasquez S.L."/>
            <person name="Kruys A."/>
            <person name="Hutchinson M.I."/>
            <person name="Powell A.J."/>
            <person name="Barry K."/>
            <person name="Miller A.N."/>
            <person name="Grigoriev I.V."/>
            <person name="Debuchy R."/>
            <person name="Gladieux P."/>
            <person name="Hiltunen Thoren M."/>
            <person name="Johannesson H."/>
        </authorList>
    </citation>
    <scope>NUCLEOTIDE SEQUENCE</scope>
    <source>
        <strain evidence="9">PSN324</strain>
    </source>
</reference>
<dbReference type="AlphaFoldDB" id="A0AAV9HKA9"/>
<dbReference type="InterPro" id="IPR052337">
    <property type="entry name" value="SAT4-like"/>
</dbReference>
<feature type="compositionally biased region" description="Gly residues" evidence="6">
    <location>
        <begin position="254"/>
        <end position="263"/>
    </location>
</feature>
<feature type="domain" description="Rhodopsin" evidence="8">
    <location>
        <begin position="41"/>
        <end position="149"/>
    </location>
</feature>
<evidence type="ECO:0000313" key="9">
    <source>
        <dbReference type="EMBL" id="KAK4460494.1"/>
    </source>
</evidence>
<keyword evidence="4 7" id="KW-0472">Membrane</keyword>
<evidence type="ECO:0000256" key="1">
    <source>
        <dbReference type="ARBA" id="ARBA00004141"/>
    </source>
</evidence>
<evidence type="ECO:0000256" key="5">
    <source>
        <dbReference type="ARBA" id="ARBA00038359"/>
    </source>
</evidence>
<keyword evidence="2 7" id="KW-0812">Transmembrane</keyword>
<evidence type="ECO:0000256" key="4">
    <source>
        <dbReference type="ARBA" id="ARBA00023136"/>
    </source>
</evidence>
<organism evidence="9 10">
    <name type="scientific">Cladorrhinum samala</name>
    <dbReference type="NCBI Taxonomy" id="585594"/>
    <lineage>
        <taxon>Eukaryota</taxon>
        <taxon>Fungi</taxon>
        <taxon>Dikarya</taxon>
        <taxon>Ascomycota</taxon>
        <taxon>Pezizomycotina</taxon>
        <taxon>Sordariomycetes</taxon>
        <taxon>Sordariomycetidae</taxon>
        <taxon>Sordariales</taxon>
        <taxon>Podosporaceae</taxon>
        <taxon>Cladorrhinum</taxon>
    </lineage>
</organism>
<feature type="region of interest" description="Disordered" evidence="6">
    <location>
        <begin position="243"/>
        <end position="326"/>
    </location>
</feature>
<evidence type="ECO:0000256" key="3">
    <source>
        <dbReference type="ARBA" id="ARBA00022989"/>
    </source>
</evidence>
<dbReference type="PANTHER" id="PTHR33048">
    <property type="entry name" value="PTH11-LIKE INTEGRAL MEMBRANE PROTEIN (AFU_ORTHOLOGUE AFUA_5G11245)"/>
    <property type="match status" value="1"/>
</dbReference>
<dbReference type="GO" id="GO:0016020">
    <property type="term" value="C:membrane"/>
    <property type="evidence" value="ECO:0007669"/>
    <property type="project" value="UniProtKB-SubCell"/>
</dbReference>
<protein>
    <recommendedName>
        <fullName evidence="8">Rhodopsin domain-containing protein</fullName>
    </recommendedName>
</protein>
<evidence type="ECO:0000313" key="10">
    <source>
        <dbReference type="Proteomes" id="UP001321749"/>
    </source>
</evidence>
<evidence type="ECO:0000256" key="6">
    <source>
        <dbReference type="SAM" id="MobiDB-lite"/>
    </source>
</evidence>
<comment type="similarity">
    <text evidence="5">Belongs to the SAT4 family.</text>
</comment>
<evidence type="ECO:0000256" key="2">
    <source>
        <dbReference type="ARBA" id="ARBA00022692"/>
    </source>
</evidence>
<feature type="transmembrane region" description="Helical" evidence="7">
    <location>
        <begin position="116"/>
        <end position="139"/>
    </location>
</feature>
<name>A0AAV9HKA9_9PEZI</name>
<gene>
    <name evidence="9" type="ORF">QBC42DRAFT_307072</name>
</gene>
<evidence type="ECO:0000256" key="7">
    <source>
        <dbReference type="SAM" id="Phobius"/>
    </source>
</evidence>
<feature type="transmembrane region" description="Helical" evidence="7">
    <location>
        <begin position="160"/>
        <end position="180"/>
    </location>
</feature>
<evidence type="ECO:0000259" key="8">
    <source>
        <dbReference type="Pfam" id="PF20684"/>
    </source>
</evidence>
<dbReference type="InterPro" id="IPR049326">
    <property type="entry name" value="Rhodopsin_dom_fungi"/>
</dbReference>
<sequence>MSNIKDMPGIRPPPGAVPNFDSPANMNASMLLHFHSVSCLNVAASGIVYRMIATTGLFVHQWDVRLLELAPFIRGSFISSLIHIVFIPCAKAAIFLEWIRIFSPGSRGFVFWSCHVLMWANIICYAVIFLLLNIACTPYEYNWNRLIPGGGLMSRQRKMGVAAIFAIGILGIAAAAGRLAGSVIRNGSTDFTYTFSAVILCAEAEGTCSLLVVCGPSIPQAVPALPRAIASIRSWASSSVGKLRYGKSSSKGSSGAGTSGPRGGAAMPSLPSIPLAKLRPPQTGYEDLESGSILRETEFATEEEYIDAPRESSIHGRQHPWAGVKG</sequence>
<dbReference type="Pfam" id="PF20684">
    <property type="entry name" value="Fung_rhodopsin"/>
    <property type="match status" value="1"/>
</dbReference>
<dbReference type="Proteomes" id="UP001321749">
    <property type="component" value="Unassembled WGS sequence"/>
</dbReference>
<keyword evidence="3 7" id="KW-1133">Transmembrane helix</keyword>
<comment type="caution">
    <text evidence="9">The sequence shown here is derived from an EMBL/GenBank/DDBJ whole genome shotgun (WGS) entry which is preliminary data.</text>
</comment>
<dbReference type="PANTHER" id="PTHR33048:SF47">
    <property type="entry name" value="INTEGRAL MEMBRANE PROTEIN-RELATED"/>
    <property type="match status" value="1"/>
</dbReference>
<reference evidence="9" key="2">
    <citation type="submission" date="2023-06" db="EMBL/GenBank/DDBJ databases">
        <authorList>
            <consortium name="Lawrence Berkeley National Laboratory"/>
            <person name="Mondo S.J."/>
            <person name="Hensen N."/>
            <person name="Bonometti L."/>
            <person name="Westerberg I."/>
            <person name="Brannstrom I.O."/>
            <person name="Guillou S."/>
            <person name="Cros-Aarteil S."/>
            <person name="Calhoun S."/>
            <person name="Haridas S."/>
            <person name="Kuo A."/>
            <person name="Pangilinan J."/>
            <person name="Riley R."/>
            <person name="Labutti K."/>
            <person name="Andreopoulos B."/>
            <person name="Lipzen A."/>
            <person name="Chen C."/>
            <person name="Yanf M."/>
            <person name="Daum C."/>
            <person name="Ng V."/>
            <person name="Clum A."/>
            <person name="Steindorff A."/>
            <person name="Ohm R."/>
            <person name="Martin F."/>
            <person name="Silar P."/>
            <person name="Natvig D."/>
            <person name="Lalanne C."/>
            <person name="Gautier V."/>
            <person name="Ament-Velasquez S.L."/>
            <person name="Kruys A."/>
            <person name="Hutchinson M.I."/>
            <person name="Powell A.J."/>
            <person name="Barry K."/>
            <person name="Miller A.N."/>
            <person name="Grigoriev I.V."/>
            <person name="Debuchy R."/>
            <person name="Gladieux P."/>
            <person name="Thoren M.H."/>
            <person name="Johannesson H."/>
        </authorList>
    </citation>
    <scope>NUCLEOTIDE SEQUENCE</scope>
    <source>
        <strain evidence="9">PSN324</strain>
    </source>
</reference>
<dbReference type="EMBL" id="MU865011">
    <property type="protein sequence ID" value="KAK4460494.1"/>
    <property type="molecule type" value="Genomic_DNA"/>
</dbReference>
<keyword evidence="10" id="KW-1185">Reference proteome</keyword>
<feature type="transmembrane region" description="Helical" evidence="7">
    <location>
        <begin position="72"/>
        <end position="96"/>
    </location>
</feature>
<feature type="compositionally biased region" description="Low complexity" evidence="6">
    <location>
        <begin position="243"/>
        <end position="253"/>
    </location>
</feature>
<feature type="transmembrane region" description="Helical" evidence="7">
    <location>
        <begin position="30"/>
        <end position="52"/>
    </location>
</feature>